<keyword evidence="3" id="KW-1185">Reference proteome</keyword>
<dbReference type="Pfam" id="PF03136">
    <property type="entry name" value="Pup_ligase"/>
    <property type="match status" value="1"/>
</dbReference>
<dbReference type="PANTHER" id="PTHR42307:SF2">
    <property type="entry name" value="PUP DEAMIDASE_DEPUPYLASE"/>
    <property type="match status" value="1"/>
</dbReference>
<organism evidence="2 3">
    <name type="scientific">Rubripirellula lacrimiformis</name>
    <dbReference type="NCBI Taxonomy" id="1930273"/>
    <lineage>
        <taxon>Bacteria</taxon>
        <taxon>Pseudomonadati</taxon>
        <taxon>Planctomycetota</taxon>
        <taxon>Planctomycetia</taxon>
        <taxon>Pirellulales</taxon>
        <taxon>Pirellulaceae</taxon>
        <taxon>Rubripirellula</taxon>
    </lineage>
</organism>
<dbReference type="InterPro" id="IPR004347">
    <property type="entry name" value="Pup_ligase/deamidase"/>
</dbReference>
<dbReference type="PANTHER" id="PTHR42307">
    <property type="entry name" value="PUP DEAMIDASE/DEPUPYLASE"/>
    <property type="match status" value="1"/>
</dbReference>
<reference evidence="2 3" key="1">
    <citation type="submission" date="2019-02" db="EMBL/GenBank/DDBJ databases">
        <title>Deep-cultivation of Planctomycetes and their phenomic and genomic characterization uncovers novel biology.</title>
        <authorList>
            <person name="Wiegand S."/>
            <person name="Jogler M."/>
            <person name="Boedeker C."/>
            <person name="Pinto D."/>
            <person name="Vollmers J."/>
            <person name="Rivas-Marin E."/>
            <person name="Kohn T."/>
            <person name="Peeters S.H."/>
            <person name="Heuer A."/>
            <person name="Rast P."/>
            <person name="Oberbeckmann S."/>
            <person name="Bunk B."/>
            <person name="Jeske O."/>
            <person name="Meyerdierks A."/>
            <person name="Storesund J.E."/>
            <person name="Kallscheuer N."/>
            <person name="Luecker S."/>
            <person name="Lage O.M."/>
            <person name="Pohl T."/>
            <person name="Merkel B.J."/>
            <person name="Hornburger P."/>
            <person name="Mueller R.-W."/>
            <person name="Bruemmer F."/>
            <person name="Labrenz M."/>
            <person name="Spormann A.M."/>
            <person name="Op den Camp H."/>
            <person name="Overmann J."/>
            <person name="Amann R."/>
            <person name="Jetten M.S.M."/>
            <person name="Mascher T."/>
            <person name="Medema M.H."/>
            <person name="Devos D.P."/>
            <person name="Kaster A.-K."/>
            <person name="Ovreas L."/>
            <person name="Rohde M."/>
            <person name="Galperin M.Y."/>
            <person name="Jogler C."/>
        </authorList>
    </citation>
    <scope>NUCLEOTIDE SEQUENCE [LARGE SCALE GENOMIC DNA]</scope>
    <source>
        <strain evidence="2 3">K22_7</strain>
    </source>
</reference>
<evidence type="ECO:0000313" key="2">
    <source>
        <dbReference type="EMBL" id="QDT05314.1"/>
    </source>
</evidence>
<keyword evidence="1" id="KW-1133">Transmembrane helix</keyword>
<keyword evidence="1" id="KW-0472">Membrane</keyword>
<name>A0A517NDV3_9BACT</name>
<feature type="transmembrane region" description="Helical" evidence="1">
    <location>
        <begin position="205"/>
        <end position="231"/>
    </location>
</feature>
<evidence type="ECO:0000256" key="1">
    <source>
        <dbReference type="SAM" id="Phobius"/>
    </source>
</evidence>
<dbReference type="Proteomes" id="UP000318538">
    <property type="component" value="Chromosome"/>
</dbReference>
<protein>
    <submittedName>
        <fullName evidence="2">Pup--protein ligase</fullName>
        <ecNumber evidence="2">6.3.2.-</ecNumber>
    </submittedName>
</protein>
<gene>
    <name evidence="2" type="primary">pafA</name>
    <name evidence="2" type="ORF">K227x_37140</name>
</gene>
<dbReference type="EMBL" id="CP036525">
    <property type="protein sequence ID" value="QDT05314.1"/>
    <property type="molecule type" value="Genomic_DNA"/>
</dbReference>
<accession>A0A517NDV3</accession>
<proteinExistence type="predicted"/>
<dbReference type="GO" id="GO:0005524">
    <property type="term" value="F:ATP binding"/>
    <property type="evidence" value="ECO:0007669"/>
    <property type="project" value="TreeGrafter"/>
</dbReference>
<dbReference type="GO" id="GO:0019941">
    <property type="term" value="P:modification-dependent protein catabolic process"/>
    <property type="evidence" value="ECO:0007669"/>
    <property type="project" value="InterPro"/>
</dbReference>
<keyword evidence="1" id="KW-0812">Transmembrane</keyword>
<sequence>MRWFRFRPRPPFGQVIRLTPASDPPDPTLPEKAAAAVRPQSPKVRFPRNQPLVSRLVGLETEYATLVADRQDLDQEDLPPSQLVYSQICEAIRRDQPTVSGLFDSAQMFLASGGAVTFESHPSMHALPGGLVEIATPEVQSPDDLLACQRSIDALASDATADSETSFDLRILKNSSDALGHIYGCHENYEAEVARGIGLFIYRCFVMILWAMQVVSLVISLPLMAMTFAAIGVGRMLGKRDDTESDQDPQDAFDSVPTWIAAGLIGSLRIVHFPTVLMLRFVARHVAFRVQRRYLTSMLISRVALCGTGNLDPDGLYQLSAKAMAIDTVADMGGFRGERPIFVYGHWLGQYCAKSFLSLASTRQMLRRRQRLQIGLSDSNMSDLAEYVKVGSVSLVLDMLEAGATTGLPEVKRPLDSLKRIASDWNLVSRVPTSRGDMSALEIQKSFLLAAESFVESTPANMRGESKMVIYRWRELLESVTAFRKEFSDVDMALGRVDWLTKRWLIDQLGDDAEWIARKKVDLRYHELSEDGYHAQFMKTRPELRLADEENIARRRRSPPPSSPAARRGWLIREFANSDELMQSEWAYAVIGRGRRKRRVEFAETGKGP</sequence>
<dbReference type="GO" id="GO:0010498">
    <property type="term" value="P:proteasomal protein catabolic process"/>
    <property type="evidence" value="ECO:0007669"/>
    <property type="project" value="InterPro"/>
</dbReference>
<evidence type="ECO:0000313" key="3">
    <source>
        <dbReference type="Proteomes" id="UP000318538"/>
    </source>
</evidence>
<keyword evidence="2" id="KW-0436">Ligase</keyword>
<dbReference type="AlphaFoldDB" id="A0A517NDV3"/>
<dbReference type="GO" id="GO:0070490">
    <property type="term" value="P:protein pupylation"/>
    <property type="evidence" value="ECO:0007669"/>
    <property type="project" value="TreeGrafter"/>
</dbReference>
<dbReference type="GO" id="GO:0016874">
    <property type="term" value="F:ligase activity"/>
    <property type="evidence" value="ECO:0007669"/>
    <property type="project" value="UniProtKB-KW"/>
</dbReference>
<dbReference type="KEGG" id="rlc:K227x_37140"/>
<dbReference type="EC" id="6.3.2.-" evidence="2"/>
<dbReference type="OrthoDB" id="224423at2"/>